<evidence type="ECO:0000313" key="3">
    <source>
        <dbReference type="EMBL" id="EME49134.1"/>
    </source>
</evidence>
<dbReference type="EMBL" id="KB446535">
    <property type="protein sequence ID" value="EME49134.1"/>
    <property type="molecule type" value="Genomic_DNA"/>
</dbReference>
<dbReference type="eggNOG" id="ENOG502SI58">
    <property type="taxonomic scope" value="Eukaryota"/>
</dbReference>
<dbReference type="HOGENOM" id="CLU_018249_1_1_1"/>
<evidence type="ECO:0008006" key="5">
    <source>
        <dbReference type="Google" id="ProtNLM"/>
    </source>
</evidence>
<dbReference type="InterPro" id="IPR053143">
    <property type="entry name" value="Arylsulfate_ST"/>
</dbReference>
<keyword evidence="1" id="KW-1133">Transmembrane helix</keyword>
<keyword evidence="2" id="KW-0732">Signal</keyword>
<keyword evidence="4" id="KW-1185">Reference proteome</keyword>
<organism evidence="3 4">
    <name type="scientific">Dothistroma septosporum (strain NZE10 / CBS 128990)</name>
    <name type="common">Red band needle blight fungus</name>
    <name type="synonym">Mycosphaerella pini</name>
    <dbReference type="NCBI Taxonomy" id="675120"/>
    <lineage>
        <taxon>Eukaryota</taxon>
        <taxon>Fungi</taxon>
        <taxon>Dikarya</taxon>
        <taxon>Ascomycota</taxon>
        <taxon>Pezizomycotina</taxon>
        <taxon>Dothideomycetes</taxon>
        <taxon>Dothideomycetidae</taxon>
        <taxon>Mycosphaerellales</taxon>
        <taxon>Mycosphaerellaceae</taxon>
        <taxon>Dothistroma</taxon>
    </lineage>
</organism>
<dbReference type="InterPro" id="IPR039535">
    <property type="entry name" value="ASST-like"/>
</dbReference>
<feature type="chain" id="PRO_5004110440" description="ASST-domain-containing protein" evidence="2">
    <location>
        <begin position="26"/>
        <end position="617"/>
    </location>
</feature>
<dbReference type="OMA" id="DDGHIIW"/>
<gene>
    <name evidence="3" type="ORF">DOTSEDRAFT_142820</name>
</gene>
<reference evidence="3 4" key="2">
    <citation type="journal article" date="2012" name="PLoS Pathog.">
        <title>Diverse lifestyles and strategies of plant pathogenesis encoded in the genomes of eighteen Dothideomycetes fungi.</title>
        <authorList>
            <person name="Ohm R.A."/>
            <person name="Feau N."/>
            <person name="Henrissat B."/>
            <person name="Schoch C.L."/>
            <person name="Horwitz B.A."/>
            <person name="Barry K.W."/>
            <person name="Condon B.J."/>
            <person name="Copeland A.C."/>
            <person name="Dhillon B."/>
            <person name="Glaser F."/>
            <person name="Hesse C.N."/>
            <person name="Kosti I."/>
            <person name="LaButti K."/>
            <person name="Lindquist E.A."/>
            <person name="Lucas S."/>
            <person name="Salamov A.A."/>
            <person name="Bradshaw R.E."/>
            <person name="Ciuffetti L."/>
            <person name="Hamelin R.C."/>
            <person name="Kema G.H.J."/>
            <person name="Lawrence C."/>
            <person name="Scott J.A."/>
            <person name="Spatafora J.W."/>
            <person name="Turgeon B.G."/>
            <person name="de Wit P.J.G.M."/>
            <person name="Zhong S."/>
            <person name="Goodwin S.B."/>
            <person name="Grigoriev I.V."/>
        </authorList>
    </citation>
    <scope>NUCLEOTIDE SEQUENCE [LARGE SCALE GENOMIC DNA]</scope>
    <source>
        <strain evidence="4">NZE10 / CBS 128990</strain>
    </source>
</reference>
<keyword evidence="1" id="KW-0472">Membrane</keyword>
<evidence type="ECO:0000313" key="4">
    <source>
        <dbReference type="Proteomes" id="UP000016933"/>
    </source>
</evidence>
<sequence>MRPSPCFSLSLTLSTFLLSSQQVSADVHFHDHDEGLFSFVTHPEIRAPRWKVNITEPELVSPGYWFVAPFEFIDQKEPGNGWVGPVIYDGHGELIWSGVEFSQNWDAIDFRVSRIHGEDLITFLVQREGDGYILDRTYEVREKIHVGTLGVDFNSHEFKFIDDGKRAIVMDEGRRDATSEQALAVGYNKSCIGLFNGFKELDTATWTPTFEWSSFEHISLKESSFLDGGAEKMCADLWGWDFVHLNSVDKDQNGDYYVSARHTDSIYKVSKDDGHIIWRLHGRQEPEGEWDMGDLSFSRQHNVRFRGFNGTHEIITILDNAKSESKQESTHENSRGLTIALQVEDRVARITQSIEHPYGPGSYAPRRGNYQILPNDHVFIGWSEQATHSEHSADGKLLMDATMATEWLGSYRSYKFDFVGLPTRPPRAVSAAYASTARNSTTTMVHLSWNGATEVDSWRLYKTTETGNPMIQIGSKSRTGFETAITWDGYASYVMAEAIDKTGRAVGRTEIVKTLDPPNDAMSAAVAEELYWLQGVHGQNKSWKNSNAYRSRSRGYFFGVWLIGAFCGASLVYVAWRLRLRGYLRGTRFSDYHSLAEHDDGEMGRRYPKEHSRDIII</sequence>
<dbReference type="PANTHER" id="PTHR35340:SF8">
    <property type="entry name" value="ASST-DOMAIN-CONTAINING PROTEIN"/>
    <property type="match status" value="1"/>
</dbReference>
<accession>N1Q3W6</accession>
<dbReference type="Pfam" id="PF14269">
    <property type="entry name" value="Arylsulfotran_2"/>
    <property type="match status" value="1"/>
</dbReference>
<dbReference type="AlphaFoldDB" id="N1Q3W6"/>
<keyword evidence="1" id="KW-0812">Transmembrane</keyword>
<feature type="transmembrane region" description="Helical" evidence="1">
    <location>
        <begin position="555"/>
        <end position="576"/>
    </location>
</feature>
<name>N1Q3W6_DOTSN</name>
<dbReference type="Proteomes" id="UP000016933">
    <property type="component" value="Unassembled WGS sequence"/>
</dbReference>
<evidence type="ECO:0000256" key="1">
    <source>
        <dbReference type="SAM" id="Phobius"/>
    </source>
</evidence>
<proteinExistence type="predicted"/>
<feature type="signal peptide" evidence="2">
    <location>
        <begin position="1"/>
        <end position="25"/>
    </location>
</feature>
<protein>
    <recommendedName>
        <fullName evidence="5">ASST-domain-containing protein</fullName>
    </recommendedName>
</protein>
<dbReference type="STRING" id="675120.N1Q3W6"/>
<dbReference type="OrthoDB" id="5427350at2759"/>
<reference evidence="4" key="1">
    <citation type="journal article" date="2012" name="PLoS Genet.">
        <title>The genomes of the fungal plant pathogens Cladosporium fulvum and Dothistroma septosporum reveal adaptation to different hosts and lifestyles but also signatures of common ancestry.</title>
        <authorList>
            <person name="de Wit P.J.G.M."/>
            <person name="van der Burgt A."/>
            <person name="Oekmen B."/>
            <person name="Stergiopoulos I."/>
            <person name="Abd-Elsalam K.A."/>
            <person name="Aerts A.L."/>
            <person name="Bahkali A.H."/>
            <person name="Beenen H.G."/>
            <person name="Chettri P."/>
            <person name="Cox M.P."/>
            <person name="Datema E."/>
            <person name="de Vries R.P."/>
            <person name="Dhillon B."/>
            <person name="Ganley A.R."/>
            <person name="Griffiths S.A."/>
            <person name="Guo Y."/>
            <person name="Hamelin R.C."/>
            <person name="Henrissat B."/>
            <person name="Kabir M.S."/>
            <person name="Jashni M.K."/>
            <person name="Kema G."/>
            <person name="Klaubauf S."/>
            <person name="Lapidus A."/>
            <person name="Levasseur A."/>
            <person name="Lindquist E."/>
            <person name="Mehrabi R."/>
            <person name="Ohm R.A."/>
            <person name="Owen T.J."/>
            <person name="Salamov A."/>
            <person name="Schwelm A."/>
            <person name="Schijlen E."/>
            <person name="Sun H."/>
            <person name="van den Burg H.A."/>
            <person name="van Ham R.C.H.J."/>
            <person name="Zhang S."/>
            <person name="Goodwin S.B."/>
            <person name="Grigoriev I.V."/>
            <person name="Collemare J."/>
            <person name="Bradshaw R.E."/>
        </authorList>
    </citation>
    <scope>NUCLEOTIDE SEQUENCE [LARGE SCALE GENOMIC DNA]</scope>
    <source>
        <strain evidence="4">NZE10 / CBS 128990</strain>
    </source>
</reference>
<evidence type="ECO:0000256" key="2">
    <source>
        <dbReference type="SAM" id="SignalP"/>
    </source>
</evidence>
<dbReference type="PANTHER" id="PTHR35340">
    <property type="entry name" value="PQQ ENZYME REPEAT PROTEIN-RELATED"/>
    <property type="match status" value="1"/>
</dbReference>